<dbReference type="Pfam" id="PF16182">
    <property type="entry name" value="AbLIM_anchor"/>
    <property type="match status" value="1"/>
</dbReference>
<dbReference type="Proteomes" id="UP000264820">
    <property type="component" value="Unplaced"/>
</dbReference>
<evidence type="ECO:0000256" key="3">
    <source>
        <dbReference type="ARBA" id="ARBA00023038"/>
    </source>
</evidence>
<dbReference type="GO" id="GO:0046872">
    <property type="term" value="F:metal ion binding"/>
    <property type="evidence" value="ECO:0007669"/>
    <property type="project" value="UniProtKB-KW"/>
</dbReference>
<protein>
    <recommendedName>
        <fullName evidence="6">LIM zinc-binding domain-containing protein</fullName>
    </recommendedName>
</protein>
<keyword evidence="2 4" id="KW-0862">Zinc</keyword>
<dbReference type="InterPro" id="IPR001781">
    <property type="entry name" value="Znf_LIM"/>
</dbReference>
<dbReference type="FunFam" id="2.10.110.10:FF:000003">
    <property type="entry name" value="actin-binding LIM protein 1 isoform X1"/>
    <property type="match status" value="2"/>
</dbReference>
<dbReference type="GO" id="GO:0030032">
    <property type="term" value="P:lamellipodium assembly"/>
    <property type="evidence" value="ECO:0007669"/>
    <property type="project" value="TreeGrafter"/>
</dbReference>
<dbReference type="InterPro" id="IPR032402">
    <property type="entry name" value="AbLIM_anchor"/>
</dbReference>
<dbReference type="SUPFAM" id="SSF57716">
    <property type="entry name" value="Glucocorticoid receptor-like (DNA-binding domain)"/>
    <property type="match status" value="5"/>
</dbReference>
<evidence type="ECO:0000256" key="5">
    <source>
        <dbReference type="SAM" id="MobiDB-lite"/>
    </source>
</evidence>
<evidence type="ECO:0000256" key="1">
    <source>
        <dbReference type="ARBA" id="ARBA00022723"/>
    </source>
</evidence>
<sequence>MAANPSCCGADLGSRTHLSQGRVFAFGQGKKNVKEKESHPYNAADVRRDFSRGLRRHRTGVPLLRPRASVCKDGRLTPRAVSPAVLHTRPPAAKPLIRCVRCGDVCKGEVLRVQASHFHVACFTCKVCGCDLTHSGFFIKSGECLCPLDYQRLHGTVCNGCGGFVEGDAVAVLGKTYHPTCFVCTVCKQPFPAGDCVTFSGKERICQRCVNPLTPPPAGIRYATDCDGCRRRIKNGQALLALGGQWHLGCFKCAVCGQTLRGEYISKDGVPYCERDYQLRFGVQCDTCQKFITGKVLEAGDRRYHPECARCSRCDETFAEGQGVFLQGSSVWHPDCRESSGESSGNRDGRRSTRTWSESSCSGPASRSPGSPGRSICAKVDDQMIDYRDLAAIPRVKAIYDIEHPDTMSYESDGVGRGNAQDRKSSAEVKRPFTLISLSLSLREQSRSPNSASKLSSSSCLCLFFCF</sequence>
<dbReference type="STRING" id="109280.ENSHCOP00000002249"/>
<keyword evidence="3 4" id="KW-0440">LIM domain</keyword>
<dbReference type="GO" id="GO:0001725">
    <property type="term" value="C:stress fiber"/>
    <property type="evidence" value="ECO:0007669"/>
    <property type="project" value="TreeGrafter"/>
</dbReference>
<evidence type="ECO:0000256" key="4">
    <source>
        <dbReference type="PROSITE-ProRule" id="PRU00125"/>
    </source>
</evidence>
<dbReference type="GO" id="GO:0051015">
    <property type="term" value="F:actin filament binding"/>
    <property type="evidence" value="ECO:0007669"/>
    <property type="project" value="TreeGrafter"/>
</dbReference>
<dbReference type="Gene3D" id="2.10.110.10">
    <property type="entry name" value="Cysteine Rich Protein"/>
    <property type="match status" value="4"/>
</dbReference>
<dbReference type="CDD" id="cd09327">
    <property type="entry name" value="LIM1_abLIM"/>
    <property type="match status" value="1"/>
</dbReference>
<dbReference type="FunFam" id="2.10.110.10:FF:000055">
    <property type="entry name" value="Actin binding LIM protein 1"/>
    <property type="match status" value="1"/>
</dbReference>
<dbReference type="Pfam" id="PF00412">
    <property type="entry name" value="LIM"/>
    <property type="match status" value="4"/>
</dbReference>
<feature type="domain" description="LIM zinc-binding" evidence="6">
    <location>
        <begin position="97"/>
        <end position="156"/>
    </location>
</feature>
<dbReference type="InterPro" id="IPR051618">
    <property type="entry name" value="Actin-binding_LIM"/>
</dbReference>
<feature type="compositionally biased region" description="Basic and acidic residues" evidence="5">
    <location>
        <begin position="335"/>
        <end position="351"/>
    </location>
</feature>
<dbReference type="PANTHER" id="PTHR24213">
    <property type="entry name" value="ACTIN-BINDING LIM PROTEIN"/>
    <property type="match status" value="1"/>
</dbReference>
<reference evidence="7" key="2">
    <citation type="submission" date="2025-09" db="UniProtKB">
        <authorList>
            <consortium name="Ensembl"/>
        </authorList>
    </citation>
    <scope>IDENTIFICATION</scope>
</reference>
<dbReference type="PROSITE" id="PS00478">
    <property type="entry name" value="LIM_DOMAIN_1"/>
    <property type="match status" value="2"/>
</dbReference>
<dbReference type="Ensembl" id="ENSHCOT00000010728.1">
    <property type="protein sequence ID" value="ENSHCOP00000002249.1"/>
    <property type="gene ID" value="ENSHCOG00000003354.1"/>
</dbReference>
<evidence type="ECO:0000313" key="8">
    <source>
        <dbReference type="Proteomes" id="UP000264820"/>
    </source>
</evidence>
<feature type="region of interest" description="Disordered" evidence="5">
    <location>
        <begin position="407"/>
        <end position="427"/>
    </location>
</feature>
<keyword evidence="1 4" id="KW-0479">Metal-binding</keyword>
<proteinExistence type="predicted"/>
<dbReference type="FunFam" id="2.10.110.10:FF:000024">
    <property type="entry name" value="actin-binding LIM protein 1 isoform X1"/>
    <property type="match status" value="1"/>
</dbReference>
<feature type="compositionally biased region" description="Low complexity" evidence="5">
    <location>
        <begin position="357"/>
        <end position="374"/>
    </location>
</feature>
<evidence type="ECO:0000256" key="2">
    <source>
        <dbReference type="ARBA" id="ARBA00022833"/>
    </source>
</evidence>
<evidence type="ECO:0000313" key="7">
    <source>
        <dbReference type="Ensembl" id="ENSHCOP00000002249.1"/>
    </source>
</evidence>
<feature type="domain" description="LIM zinc-binding" evidence="6">
    <location>
        <begin position="224"/>
        <end position="283"/>
    </location>
</feature>
<dbReference type="GeneTree" id="ENSGT00950000182850"/>
<feature type="region of interest" description="Disordered" evidence="5">
    <location>
        <begin position="335"/>
        <end position="374"/>
    </location>
</feature>
<evidence type="ECO:0000259" key="6">
    <source>
        <dbReference type="PROSITE" id="PS50023"/>
    </source>
</evidence>
<dbReference type="GO" id="GO:0060271">
    <property type="term" value="P:cilium assembly"/>
    <property type="evidence" value="ECO:0007669"/>
    <property type="project" value="TreeGrafter"/>
</dbReference>
<reference evidence="7" key="1">
    <citation type="submission" date="2025-08" db="UniProtKB">
        <authorList>
            <consortium name="Ensembl"/>
        </authorList>
    </citation>
    <scope>IDENTIFICATION</scope>
</reference>
<keyword evidence="8" id="KW-1185">Reference proteome</keyword>
<dbReference type="AlphaFoldDB" id="A0A3Q3D493"/>
<feature type="domain" description="LIM zinc-binding" evidence="6">
    <location>
        <begin position="157"/>
        <end position="216"/>
    </location>
</feature>
<dbReference type="PROSITE" id="PS50023">
    <property type="entry name" value="LIM_DOMAIN_2"/>
    <property type="match status" value="3"/>
</dbReference>
<name>A0A3Q3D493_HIPCM</name>
<dbReference type="SMART" id="SM00132">
    <property type="entry name" value="LIM"/>
    <property type="match status" value="4"/>
</dbReference>
<dbReference type="PANTHER" id="PTHR24213:SF18">
    <property type="entry name" value="ACTIN-BINDING LIM PROTEIN 1"/>
    <property type="match status" value="1"/>
</dbReference>
<organism evidence="7 8">
    <name type="scientific">Hippocampus comes</name>
    <name type="common">Tiger tail seahorse</name>
    <dbReference type="NCBI Taxonomy" id="109280"/>
    <lineage>
        <taxon>Eukaryota</taxon>
        <taxon>Metazoa</taxon>
        <taxon>Chordata</taxon>
        <taxon>Craniata</taxon>
        <taxon>Vertebrata</taxon>
        <taxon>Euteleostomi</taxon>
        <taxon>Actinopterygii</taxon>
        <taxon>Neopterygii</taxon>
        <taxon>Teleostei</taxon>
        <taxon>Neoteleostei</taxon>
        <taxon>Acanthomorphata</taxon>
        <taxon>Syngnathiaria</taxon>
        <taxon>Syngnathiformes</taxon>
        <taxon>Syngnathoidei</taxon>
        <taxon>Syngnathidae</taxon>
        <taxon>Hippocampus</taxon>
    </lineage>
</organism>
<accession>A0A3Q3D493</accession>